<comment type="caution">
    <text evidence="2">The sequence shown here is derived from an EMBL/GenBank/DDBJ whole genome shotgun (WGS) entry which is preliminary data.</text>
</comment>
<dbReference type="EMBL" id="QRHA01000010">
    <property type="protein sequence ID" value="RDV24463.1"/>
    <property type="molecule type" value="Genomic_DNA"/>
</dbReference>
<dbReference type="SUPFAM" id="SSF56003">
    <property type="entry name" value="Molybdenum cofactor-binding domain"/>
    <property type="match status" value="2"/>
</dbReference>
<evidence type="ECO:0000313" key="2">
    <source>
        <dbReference type="EMBL" id="RDV24463.1"/>
    </source>
</evidence>
<reference evidence="3" key="1">
    <citation type="submission" date="2018-08" db="EMBL/GenBank/DDBJ databases">
        <authorList>
            <person name="Zhang J."/>
            <person name="Du Z.-J."/>
        </authorList>
    </citation>
    <scope>NUCLEOTIDE SEQUENCE [LARGE SCALE GENOMIC DNA]</scope>
    <source>
        <strain evidence="3">KCTC 52655</strain>
    </source>
</reference>
<dbReference type="Proteomes" id="UP000256561">
    <property type="component" value="Unassembled WGS sequence"/>
</dbReference>
<dbReference type="OrthoDB" id="9767994at2"/>
<dbReference type="InterPro" id="IPR008274">
    <property type="entry name" value="AldOxase/xan_DH_MoCoBD1"/>
</dbReference>
<dbReference type="InterPro" id="IPR006311">
    <property type="entry name" value="TAT_signal"/>
</dbReference>
<evidence type="ECO:0000313" key="3">
    <source>
        <dbReference type="Proteomes" id="UP000256561"/>
    </source>
</evidence>
<dbReference type="SMART" id="SM01008">
    <property type="entry name" value="Ald_Xan_dh_C"/>
    <property type="match status" value="1"/>
</dbReference>
<dbReference type="InterPro" id="IPR052516">
    <property type="entry name" value="N-heterocyclic_Hydroxylase"/>
</dbReference>
<feature type="domain" description="Aldehyde oxidase/xanthine dehydrogenase a/b hammerhead" evidence="1">
    <location>
        <begin position="207"/>
        <end position="296"/>
    </location>
</feature>
<dbReference type="AlphaFoldDB" id="A0A3D8M3Z3"/>
<name>A0A3D8M3Z3_9ALTE</name>
<dbReference type="Gene3D" id="3.90.1170.50">
    <property type="entry name" value="Aldehyde oxidase/xanthine dehydrogenase, a/b hammerhead"/>
    <property type="match status" value="1"/>
</dbReference>
<dbReference type="InterPro" id="IPR037165">
    <property type="entry name" value="AldOxase/xan_DH_Mopterin-bd_sf"/>
</dbReference>
<dbReference type="InterPro" id="IPR000674">
    <property type="entry name" value="Ald_Oxase/Xan_DH_a/b"/>
</dbReference>
<keyword evidence="3" id="KW-1185">Reference proteome</keyword>
<dbReference type="InterPro" id="IPR046867">
    <property type="entry name" value="AldOxase/xan_DH_MoCoBD2"/>
</dbReference>
<evidence type="ECO:0000259" key="1">
    <source>
        <dbReference type="SMART" id="SM01008"/>
    </source>
</evidence>
<protein>
    <submittedName>
        <fullName evidence="2">Xanthine dehydrogenase family protein molybdopterin-binding subunit</fullName>
    </submittedName>
</protein>
<dbReference type="PANTHER" id="PTHR47495">
    <property type="entry name" value="ALDEHYDE DEHYDROGENASE"/>
    <property type="match status" value="1"/>
</dbReference>
<dbReference type="Pfam" id="PF02738">
    <property type="entry name" value="MoCoBD_1"/>
    <property type="match status" value="1"/>
</dbReference>
<dbReference type="Gene3D" id="3.30.365.10">
    <property type="entry name" value="Aldehyde oxidase/xanthine dehydrogenase, molybdopterin binding domain"/>
    <property type="match status" value="5"/>
</dbReference>
<dbReference type="PROSITE" id="PS51318">
    <property type="entry name" value="TAT"/>
    <property type="match status" value="1"/>
</dbReference>
<dbReference type="Pfam" id="PF20256">
    <property type="entry name" value="MoCoBD_2"/>
    <property type="match status" value="2"/>
</dbReference>
<dbReference type="PIRSF" id="PIRSF036389">
    <property type="entry name" value="IOR_B"/>
    <property type="match status" value="1"/>
</dbReference>
<dbReference type="InterPro" id="IPR012368">
    <property type="entry name" value="OxRdtase_Mopterin-bd_su_IorB"/>
</dbReference>
<organism evidence="2 3">
    <name type="scientific">Alteromonas aestuariivivens</name>
    <dbReference type="NCBI Taxonomy" id="1938339"/>
    <lineage>
        <taxon>Bacteria</taxon>
        <taxon>Pseudomonadati</taxon>
        <taxon>Pseudomonadota</taxon>
        <taxon>Gammaproteobacteria</taxon>
        <taxon>Alteromonadales</taxon>
        <taxon>Alteromonadaceae</taxon>
        <taxon>Alteromonas/Salinimonas group</taxon>
        <taxon>Alteromonas</taxon>
    </lineage>
</organism>
<dbReference type="PANTHER" id="PTHR47495:SF3">
    <property type="entry name" value="BLR6219 PROTEIN"/>
    <property type="match status" value="1"/>
</dbReference>
<sequence>MSNQFQPQRRQFLKQVSGTAGLTLGVAMLPASRVVGASDVVGEALSPNLFVTLEPNGDVNITCHRSEMGQQIRTAVAQIIADELEADWQRVTVLQAKGDPAYGDQNTDGSRSVRRNMERLRQAGATAALMLRRAAAEGWQVSADECVCDNHKVIHSASGRSVDYSELVAVAAGLPVPDSDQVSLKPRNQWRYIGKAIASVDLTSVVSGNAVYGQDVQLDGMLVAVIQRPPVLYTRPKSIDDKAARKIPGVVDIIEMPGASAPALFAPLGGVAVVAKNTWSALQGVQALKITWSTNEHSTYHSESEKQRLIDTAQQAGETVRQRGDAQAVLAASEHTHSATYYAPLLAQAPMEPPAATAWVEDNRVQIWACTQTPQATRKFVSEALGLSPEVVEVNVTLLGGGFGRKSKPDFSVEAALLSKQTGTPVKVVWRREDDIQNGYYHTVSAQYLQAALDSDGTTVAWRHNTVFPSISSTFSPDAVSPSSGELDLGFIDNPFSIDNMLLEKGQAKPHVRIGWLRSVANVYHAFAIQSFADELAHKAKQDSKAYLLKLIGPARMIDLTEDGAEYGNYGDPIDKYPIDTGRLRNVIERVCKLANWDQRGQQGRYLGLAAHRSFLTYVATVVEVTVNDSGEWRIPNVYMSIDAGTVVNEGNVKAQCEGGAIYGLSCAIGELSAAKGAITQSNFHNYQVARMQHSPANIEVDIVDSVAPPGGVGEPPTPPFTPALANALFAATGKRIRELPIPLTIR</sequence>
<proteinExistence type="predicted"/>
<gene>
    <name evidence="2" type="ORF">DXV75_13640</name>
</gene>
<dbReference type="GO" id="GO:0016491">
    <property type="term" value="F:oxidoreductase activity"/>
    <property type="evidence" value="ECO:0007669"/>
    <property type="project" value="InterPro"/>
</dbReference>
<accession>A0A3D8M3Z3</accession>
<dbReference type="RefSeq" id="WP_115593985.1">
    <property type="nucleotide sequence ID" value="NZ_QRHA01000010.1"/>
</dbReference>